<dbReference type="GO" id="GO:0008017">
    <property type="term" value="F:microtubule binding"/>
    <property type="evidence" value="ECO:0007669"/>
    <property type="project" value="InterPro"/>
</dbReference>
<dbReference type="GO" id="GO:0051256">
    <property type="term" value="P:mitotic spindle midzone assembly"/>
    <property type="evidence" value="ECO:0007669"/>
    <property type="project" value="TreeGrafter"/>
</dbReference>
<organism evidence="3 4">
    <name type="scientific">Mesorhabditis belari</name>
    <dbReference type="NCBI Taxonomy" id="2138241"/>
    <lineage>
        <taxon>Eukaryota</taxon>
        <taxon>Metazoa</taxon>
        <taxon>Ecdysozoa</taxon>
        <taxon>Nematoda</taxon>
        <taxon>Chromadorea</taxon>
        <taxon>Rhabditida</taxon>
        <taxon>Rhabditina</taxon>
        <taxon>Rhabditomorpha</taxon>
        <taxon>Rhabditoidea</taxon>
        <taxon>Rhabditidae</taxon>
        <taxon>Mesorhabditinae</taxon>
        <taxon>Mesorhabditis</taxon>
    </lineage>
</organism>
<name>A0AAF3FED1_9BILA</name>
<dbReference type="WBParaSite" id="MBELARI_LOCUS5377">
    <property type="protein sequence ID" value="MBELARI_LOCUS5377"/>
    <property type="gene ID" value="MBELARI_LOCUS5377"/>
</dbReference>
<feature type="compositionally biased region" description="Pro residues" evidence="2">
    <location>
        <begin position="470"/>
        <end position="481"/>
    </location>
</feature>
<feature type="region of interest" description="Disordered" evidence="2">
    <location>
        <begin position="455"/>
        <end position="497"/>
    </location>
</feature>
<evidence type="ECO:0008006" key="5">
    <source>
        <dbReference type="Google" id="ProtNLM"/>
    </source>
</evidence>
<dbReference type="InterPro" id="IPR007145">
    <property type="entry name" value="MAP65_Ase1_PRC1"/>
</dbReference>
<evidence type="ECO:0000313" key="4">
    <source>
        <dbReference type="WBParaSite" id="MBELARI_LOCUS5377"/>
    </source>
</evidence>
<proteinExistence type="predicted"/>
<feature type="compositionally biased region" description="Low complexity" evidence="2">
    <location>
        <begin position="457"/>
        <end position="466"/>
    </location>
</feature>
<evidence type="ECO:0000313" key="3">
    <source>
        <dbReference type="Proteomes" id="UP000887575"/>
    </source>
</evidence>
<dbReference type="GO" id="GO:0005737">
    <property type="term" value="C:cytoplasm"/>
    <property type="evidence" value="ECO:0007669"/>
    <property type="project" value="TreeGrafter"/>
</dbReference>
<sequence length="497" mass="57714">MDSGFEQSRASTPKKKARRLTCTDGFNNLFVELRGTFEKLNELWDQVEMDDEKRCQRIETAFKVTKDLLAEMIEGETKMVESVEENIKIGIDTIEKRREQLELEMWTRPKHSLSSLVMLKLVKSEIAALEEEFAIRNHDQRVVIEKFNNLCVRVADQSESLSLDEESLLSMDEFATLTAKCEEMESQVRERMETLRDAQQATQRALKILDKKECEIDKALSQLLDLEIDDEHLVLSDELIHSYKEANAALQLEVNDFITTLEFEYTEKWIALKDLWVKCGISSGEARFQEEFSADLHDRRTLKRMEEEIARLLSDYERRKEVLGKLEEWRALWEEKLAHEDFERAPDRFTNRGGELEKRLNRDRLVNRKLLPQMEHDVATAYESYKLKYPEGFFIDGVQPVEWIRWKKTTHDENKDFEARHVKMMKAQTPGNLKRIPMAVSPAIPDLSVIGPCQAVTPGPKTSSPKTSKRPPPMCSSPCPSPAKRTKAPFGKKNWMP</sequence>
<reference evidence="4" key="1">
    <citation type="submission" date="2024-02" db="UniProtKB">
        <authorList>
            <consortium name="WormBaseParasite"/>
        </authorList>
    </citation>
    <scope>IDENTIFICATION</scope>
</reference>
<keyword evidence="3" id="KW-1185">Reference proteome</keyword>
<dbReference type="PANTHER" id="PTHR19321">
    <property type="entry name" value="PROTEIN REGULATOR OF CYTOKINESIS 1 PRC1-RELATED"/>
    <property type="match status" value="1"/>
</dbReference>
<dbReference type="Pfam" id="PF03999">
    <property type="entry name" value="MAP65_ASE1"/>
    <property type="match status" value="1"/>
</dbReference>
<protein>
    <recommendedName>
        <fullName evidence="5">Protein regulator of cytokinesis 1</fullName>
    </recommendedName>
</protein>
<dbReference type="Proteomes" id="UP000887575">
    <property type="component" value="Unassembled WGS sequence"/>
</dbReference>
<evidence type="ECO:0000256" key="1">
    <source>
        <dbReference type="SAM" id="Coils"/>
    </source>
</evidence>
<evidence type="ECO:0000256" key="2">
    <source>
        <dbReference type="SAM" id="MobiDB-lite"/>
    </source>
</evidence>
<dbReference type="AlphaFoldDB" id="A0AAF3FED1"/>
<accession>A0AAF3FED1</accession>
<dbReference type="GO" id="GO:1990023">
    <property type="term" value="C:mitotic spindle midzone"/>
    <property type="evidence" value="ECO:0007669"/>
    <property type="project" value="TreeGrafter"/>
</dbReference>
<keyword evidence="1" id="KW-0175">Coiled coil</keyword>
<dbReference type="PANTHER" id="PTHR19321:SF41">
    <property type="entry name" value="FASCETTO-RELATED"/>
    <property type="match status" value="1"/>
</dbReference>
<dbReference type="Gene3D" id="1.20.58.1520">
    <property type="match status" value="1"/>
</dbReference>
<feature type="coiled-coil region" evidence="1">
    <location>
        <begin position="181"/>
        <end position="229"/>
    </location>
</feature>